<dbReference type="GO" id="GO:0005886">
    <property type="term" value="C:plasma membrane"/>
    <property type="evidence" value="ECO:0007669"/>
    <property type="project" value="UniProtKB-SubCell"/>
</dbReference>
<evidence type="ECO:0000256" key="6">
    <source>
        <dbReference type="ARBA" id="ARBA00023065"/>
    </source>
</evidence>
<keyword evidence="2 11" id="KW-1003">Cell membrane</keyword>
<evidence type="ECO:0000256" key="10">
    <source>
        <dbReference type="ARBA" id="ARBA00035585"/>
    </source>
</evidence>
<feature type="transmembrane region" description="Helical" evidence="11">
    <location>
        <begin position="67"/>
        <end position="85"/>
    </location>
</feature>
<keyword evidence="11" id="KW-0479">Metal-binding</keyword>
<dbReference type="HAMAP" id="MF_00454">
    <property type="entry name" value="FluC"/>
    <property type="match status" value="1"/>
</dbReference>
<evidence type="ECO:0000256" key="9">
    <source>
        <dbReference type="ARBA" id="ARBA00035120"/>
    </source>
</evidence>
<evidence type="ECO:0000256" key="11">
    <source>
        <dbReference type="HAMAP-Rule" id="MF_00454"/>
    </source>
</evidence>
<evidence type="ECO:0000256" key="2">
    <source>
        <dbReference type="ARBA" id="ARBA00022475"/>
    </source>
</evidence>
<keyword evidence="3" id="KW-0997">Cell inner membrane</keyword>
<comment type="similarity">
    <text evidence="9 11">Belongs to the fluoride channel Fluc/FEX (TC 1.A.43) family.</text>
</comment>
<dbReference type="Pfam" id="PF02537">
    <property type="entry name" value="CRCB"/>
    <property type="match status" value="1"/>
</dbReference>
<keyword evidence="8 11" id="KW-0407">Ion channel</keyword>
<evidence type="ECO:0000256" key="7">
    <source>
        <dbReference type="ARBA" id="ARBA00023136"/>
    </source>
</evidence>
<comment type="caution">
    <text evidence="12">The sequence shown here is derived from an EMBL/GenBank/DDBJ whole genome shotgun (WGS) entry which is preliminary data.</text>
</comment>
<reference evidence="12 13" key="1">
    <citation type="submission" date="2014-07" db="EMBL/GenBank/DDBJ databases">
        <authorList>
            <person name="McCorrison J."/>
            <person name="Sanka R."/>
            <person name="Torralba M."/>
            <person name="Gillis M."/>
            <person name="Haft D.H."/>
            <person name="Methe B."/>
            <person name="Sutton G."/>
            <person name="Nelson K.E."/>
        </authorList>
    </citation>
    <scope>NUCLEOTIDE SEQUENCE [LARGE SCALE GENOMIC DNA]</scope>
    <source>
        <strain evidence="12 13">DNF00058</strain>
    </source>
</reference>
<comment type="subcellular location">
    <subcellularLocation>
        <location evidence="1 11">Cell membrane</location>
        <topology evidence="1 11">Multi-pass membrane protein</topology>
    </subcellularLocation>
</comment>
<gene>
    <name evidence="11" type="primary">fluC</name>
    <name evidence="11" type="synonym">crcB</name>
    <name evidence="12" type="ORF">HMPREF9302_01305</name>
</gene>
<sequence length="125" mass="13531">MIKGFIIVGIGSFLGGGLRYLFSQFLKISILGSFPLGTFLVNVLGCFLIGVFSSLPEGHGINASTKLLLTTGLCGGFTTFSTFIYENASIIKEDNYSFALMYICLSFVLGFLALLAGRELVLFFK</sequence>
<comment type="catalytic activity">
    <reaction evidence="10">
        <text>fluoride(in) = fluoride(out)</text>
        <dbReference type="Rhea" id="RHEA:76159"/>
        <dbReference type="ChEBI" id="CHEBI:17051"/>
    </reaction>
    <physiologicalReaction direction="left-to-right" evidence="10">
        <dbReference type="Rhea" id="RHEA:76160"/>
    </physiologicalReaction>
</comment>
<dbReference type="EMBL" id="JRNU01000003">
    <property type="protein sequence ID" value="KGF53030.1"/>
    <property type="molecule type" value="Genomic_DNA"/>
</dbReference>
<keyword evidence="7 11" id="KW-0472">Membrane</keyword>
<evidence type="ECO:0000256" key="8">
    <source>
        <dbReference type="ARBA" id="ARBA00023303"/>
    </source>
</evidence>
<dbReference type="Proteomes" id="UP000029614">
    <property type="component" value="Unassembled WGS sequence"/>
</dbReference>
<organism evidence="12 13">
    <name type="scientific">Prevotella amnii DNF00058</name>
    <dbReference type="NCBI Taxonomy" id="1401066"/>
    <lineage>
        <taxon>Bacteria</taxon>
        <taxon>Pseudomonadati</taxon>
        <taxon>Bacteroidota</taxon>
        <taxon>Bacteroidia</taxon>
        <taxon>Bacteroidales</taxon>
        <taxon>Prevotellaceae</taxon>
        <taxon>Prevotella</taxon>
    </lineage>
</organism>
<evidence type="ECO:0000256" key="5">
    <source>
        <dbReference type="ARBA" id="ARBA00022989"/>
    </source>
</evidence>
<dbReference type="AlphaFoldDB" id="A0A096B1R1"/>
<evidence type="ECO:0000313" key="13">
    <source>
        <dbReference type="Proteomes" id="UP000029614"/>
    </source>
</evidence>
<dbReference type="PANTHER" id="PTHR28259">
    <property type="entry name" value="FLUORIDE EXPORT PROTEIN 1-RELATED"/>
    <property type="match status" value="1"/>
</dbReference>
<evidence type="ECO:0000313" key="12">
    <source>
        <dbReference type="EMBL" id="KGF53030.1"/>
    </source>
</evidence>
<dbReference type="GO" id="GO:0062054">
    <property type="term" value="F:fluoride channel activity"/>
    <property type="evidence" value="ECO:0007669"/>
    <property type="project" value="UniProtKB-UniRule"/>
</dbReference>
<comment type="function">
    <text evidence="11">Fluoride-specific ion channel. Important for reducing fluoride concentration in the cell, thus reducing its toxicity.</text>
</comment>
<feature type="transmembrane region" description="Helical" evidence="11">
    <location>
        <begin position="5"/>
        <end position="22"/>
    </location>
</feature>
<evidence type="ECO:0000256" key="4">
    <source>
        <dbReference type="ARBA" id="ARBA00022692"/>
    </source>
</evidence>
<feature type="binding site" evidence="11">
    <location>
        <position position="78"/>
    </location>
    <ligand>
        <name>Na(+)</name>
        <dbReference type="ChEBI" id="CHEBI:29101"/>
        <note>structural</note>
    </ligand>
</feature>
<proteinExistence type="inferred from homology"/>
<dbReference type="NCBIfam" id="TIGR00494">
    <property type="entry name" value="crcB"/>
    <property type="match status" value="1"/>
</dbReference>
<keyword evidence="11" id="KW-0915">Sodium</keyword>
<keyword evidence="11" id="KW-0813">Transport</keyword>
<name>A0A096B1R1_9BACT</name>
<dbReference type="InterPro" id="IPR003691">
    <property type="entry name" value="FluC"/>
</dbReference>
<accession>A0A096B1R1</accession>
<dbReference type="GO" id="GO:0140114">
    <property type="term" value="P:cellular detoxification of fluoride"/>
    <property type="evidence" value="ECO:0007669"/>
    <property type="project" value="UniProtKB-UniRule"/>
</dbReference>
<dbReference type="PANTHER" id="PTHR28259:SF1">
    <property type="entry name" value="FLUORIDE EXPORT PROTEIN 1-RELATED"/>
    <property type="match status" value="1"/>
</dbReference>
<feature type="transmembrane region" description="Helical" evidence="11">
    <location>
        <begin position="34"/>
        <end position="55"/>
    </location>
</feature>
<keyword evidence="4 11" id="KW-0812">Transmembrane</keyword>
<dbReference type="RefSeq" id="WP_036854028.1">
    <property type="nucleotide sequence ID" value="NZ_JRNU01000003.1"/>
</dbReference>
<dbReference type="OrthoDB" id="9815830at2"/>
<evidence type="ECO:0000256" key="1">
    <source>
        <dbReference type="ARBA" id="ARBA00004651"/>
    </source>
</evidence>
<comment type="activity regulation">
    <text evidence="11">Na(+) is not transported, but it plays an essential structural role and its presence is essential for fluoride channel function.</text>
</comment>
<feature type="binding site" evidence="11">
    <location>
        <position position="75"/>
    </location>
    <ligand>
        <name>Na(+)</name>
        <dbReference type="ChEBI" id="CHEBI:29101"/>
        <note>structural</note>
    </ligand>
</feature>
<evidence type="ECO:0000256" key="3">
    <source>
        <dbReference type="ARBA" id="ARBA00022519"/>
    </source>
</evidence>
<keyword evidence="13" id="KW-1185">Reference proteome</keyword>
<keyword evidence="5 11" id="KW-1133">Transmembrane helix</keyword>
<protein>
    <recommendedName>
        <fullName evidence="11">Fluoride-specific ion channel FluC</fullName>
    </recommendedName>
</protein>
<dbReference type="GO" id="GO:0046872">
    <property type="term" value="F:metal ion binding"/>
    <property type="evidence" value="ECO:0007669"/>
    <property type="project" value="UniProtKB-KW"/>
</dbReference>
<keyword evidence="6 11" id="KW-0406">Ion transport</keyword>
<feature type="transmembrane region" description="Helical" evidence="11">
    <location>
        <begin position="97"/>
        <end position="117"/>
    </location>
</feature>